<name>A0A9E7SK74_9CAUD</name>
<reference evidence="1 2" key="1">
    <citation type="submission" date="2022-05" db="EMBL/GenBank/DDBJ databases">
        <authorList>
            <person name="Friedrich I."/>
            <person name="Poehlein A."/>
            <person name="Schneider D."/>
            <person name="Hertel R."/>
            <person name="Daniel R."/>
        </authorList>
    </citation>
    <scope>NUCLEOTIDE SEQUENCE [LARGE SCALE GENOMIC DNA]</scope>
</reference>
<protein>
    <submittedName>
        <fullName evidence="1">Uncharacterized protein</fullName>
    </submittedName>
</protein>
<evidence type="ECO:0000313" key="1">
    <source>
        <dbReference type="EMBL" id="USN15233.1"/>
    </source>
</evidence>
<dbReference type="Proteomes" id="UP001056576">
    <property type="component" value="Segment"/>
</dbReference>
<keyword evidence="2" id="KW-1185">Reference proteome</keyword>
<dbReference type="EMBL" id="ON529857">
    <property type="protein sequence ID" value="USN15233.1"/>
    <property type="molecule type" value="Genomic_DNA"/>
</dbReference>
<proteinExistence type="predicted"/>
<evidence type="ECO:0000313" key="2">
    <source>
        <dbReference type="Proteomes" id="UP001056576"/>
    </source>
</evidence>
<gene>
    <name evidence="1" type="ORF">KIKIMORA_00870</name>
</gene>
<organism evidence="1 2">
    <name type="scientific">Brevundimonas phage vB_BpoS-Kikimora</name>
    <dbReference type="NCBI Taxonomy" id="2948601"/>
    <lineage>
        <taxon>Viruses</taxon>
        <taxon>Duplodnaviria</taxon>
        <taxon>Heunggongvirae</taxon>
        <taxon>Uroviricota</taxon>
        <taxon>Caudoviricetes</taxon>
        <taxon>Jeanschmidtviridae</taxon>
        <taxon>Kikimoravirus</taxon>
        <taxon>Kikimoravirus kikimora</taxon>
    </lineage>
</organism>
<accession>A0A9E7SK74</accession>
<sequence>MTDAEFIPQELQKLLQQALGSDQVDPLVLNALVSTVEDARRWRALMATARMRPMGSAGLNIDGTRNTEDTGWVHFGMELWSTYAVQPGLEEAARQNNTWAQNALTAMTDETLKGVDAAAGERARQEDVRQRLFDAAVILGADVRYVLVNLEAYGLNDACEMAPSSHGHTLDPDRTHRFLLMKHLIDDQCVLTEKGKTLRDFITANTLELEPYA</sequence>